<feature type="transmembrane region" description="Helical" evidence="1">
    <location>
        <begin position="221"/>
        <end position="242"/>
    </location>
</feature>
<accession>A0A2I0QSX2</accession>
<evidence type="ECO:0000313" key="3">
    <source>
        <dbReference type="Proteomes" id="UP000243524"/>
    </source>
</evidence>
<feature type="transmembrane region" description="Helical" evidence="1">
    <location>
        <begin position="21"/>
        <end position="54"/>
    </location>
</feature>
<dbReference type="Pfam" id="PF09991">
    <property type="entry name" value="DUF2232"/>
    <property type="match status" value="1"/>
</dbReference>
<dbReference type="InterPro" id="IPR018710">
    <property type="entry name" value="DUF2232"/>
</dbReference>
<gene>
    <name evidence="2" type="ORF">CEY16_11855</name>
</gene>
<feature type="transmembrane region" description="Helical" evidence="1">
    <location>
        <begin position="66"/>
        <end position="99"/>
    </location>
</feature>
<keyword evidence="1" id="KW-0472">Membrane</keyword>
<feature type="transmembrane region" description="Helical" evidence="1">
    <location>
        <begin position="178"/>
        <end position="200"/>
    </location>
</feature>
<feature type="transmembrane region" description="Helical" evidence="1">
    <location>
        <begin position="248"/>
        <end position="274"/>
    </location>
</feature>
<protein>
    <submittedName>
        <fullName evidence="2">DUF2232 domain-containing protein</fullName>
    </submittedName>
</protein>
<comment type="caution">
    <text evidence="2">The sequence shown here is derived from an EMBL/GenBank/DDBJ whole genome shotgun (WGS) entry which is preliminary data.</text>
</comment>
<dbReference type="PANTHER" id="PTHR41324:SF1">
    <property type="entry name" value="DUF2232 DOMAIN-CONTAINING PROTEIN"/>
    <property type="match status" value="1"/>
</dbReference>
<proteinExistence type="predicted"/>
<keyword evidence="1" id="KW-0812">Transmembrane</keyword>
<dbReference type="Proteomes" id="UP000243524">
    <property type="component" value="Unassembled WGS sequence"/>
</dbReference>
<evidence type="ECO:0000313" key="2">
    <source>
        <dbReference type="EMBL" id="PKR77416.1"/>
    </source>
</evidence>
<organism evidence="2 3">
    <name type="scientific">Halalkalibacillus sediminis</name>
    <dbReference type="NCBI Taxonomy" id="2018042"/>
    <lineage>
        <taxon>Bacteria</taxon>
        <taxon>Bacillati</taxon>
        <taxon>Bacillota</taxon>
        <taxon>Bacilli</taxon>
        <taxon>Bacillales</taxon>
        <taxon>Bacillaceae</taxon>
        <taxon>Halalkalibacillus</taxon>
    </lineage>
</organism>
<dbReference type="AlphaFoldDB" id="A0A2I0QSX2"/>
<evidence type="ECO:0000256" key="1">
    <source>
        <dbReference type="SAM" id="Phobius"/>
    </source>
</evidence>
<keyword evidence="1" id="KW-1133">Transmembrane helix</keyword>
<keyword evidence="3" id="KW-1185">Reference proteome</keyword>
<name>A0A2I0QSX2_9BACI</name>
<reference evidence="2 3" key="1">
    <citation type="submission" date="2017-06" db="EMBL/GenBank/DDBJ databases">
        <title>the draft geome sequence of Illustriluteabacillus marina B3227.</title>
        <authorList>
            <person name="He R.-H."/>
            <person name="Du Z.-J."/>
        </authorList>
    </citation>
    <scope>NUCLEOTIDE SEQUENCE [LARGE SCALE GENOMIC DNA]</scope>
    <source>
        <strain evidence="2 3">B3227</strain>
    </source>
</reference>
<sequence>MKRRRRCKIKMNQSKQLTEGAVFAAIFIVILTMTFFIPLSKIVTIFLLPVPFVIYTARHGWKPAVIVFIVAMLIGAILLSVVSIPFTLFMGLGGIAIGSAINEQRKAYETWARGTLGFTLGLALIYVFTQFFLNINWMEEIRRALERSFETLQVLFEQVGQTVDEETLEIVRDQMESFVYLIPTGIVIIGVAFAFITQWISYRILNRLHKEKNSFPPFKDFRLPTSIIWIYFAGIILTWIYTEPTDSLYLVATNVYTLAGLLIVIQGLSFAFFFTNYKKWSKAIPITLTVLFVLFPFLLLYPFRILGIIDLGFQLRDRLVSKK</sequence>
<feature type="transmembrane region" description="Helical" evidence="1">
    <location>
        <begin position="111"/>
        <end position="133"/>
    </location>
</feature>
<feature type="transmembrane region" description="Helical" evidence="1">
    <location>
        <begin position="286"/>
        <end position="309"/>
    </location>
</feature>
<dbReference type="PANTHER" id="PTHR41324">
    <property type="entry name" value="MEMBRANE PROTEIN-RELATED"/>
    <property type="match status" value="1"/>
</dbReference>
<dbReference type="EMBL" id="PJNH01000003">
    <property type="protein sequence ID" value="PKR77416.1"/>
    <property type="molecule type" value="Genomic_DNA"/>
</dbReference>